<dbReference type="PANTHER" id="PTHR33908:SF3">
    <property type="entry name" value="UNDECAPRENYL PHOSPHATE-ALPHA-4-AMINO-4-DEOXY-L-ARABINOSE ARABINOSYL TRANSFERASE"/>
    <property type="match status" value="1"/>
</dbReference>
<dbReference type="OrthoDB" id="9810951at2"/>
<feature type="transmembrane region" description="Helical" evidence="8">
    <location>
        <begin position="126"/>
        <end position="145"/>
    </location>
</feature>
<proteinExistence type="predicted"/>
<feature type="transmembrane region" description="Helical" evidence="8">
    <location>
        <begin position="12"/>
        <end position="33"/>
    </location>
</feature>
<dbReference type="Pfam" id="PF13231">
    <property type="entry name" value="PMT_2"/>
    <property type="match status" value="1"/>
</dbReference>
<feature type="transmembrane region" description="Helical" evidence="8">
    <location>
        <begin position="151"/>
        <end position="168"/>
    </location>
</feature>
<evidence type="ECO:0000313" key="10">
    <source>
        <dbReference type="EMBL" id="NBG95447.1"/>
    </source>
</evidence>
<keyword evidence="11" id="KW-1185">Reference proteome</keyword>
<dbReference type="InterPro" id="IPR050297">
    <property type="entry name" value="LipidA_mod_glycosyltrf_83"/>
</dbReference>
<evidence type="ECO:0000256" key="1">
    <source>
        <dbReference type="ARBA" id="ARBA00004651"/>
    </source>
</evidence>
<dbReference type="AlphaFoldDB" id="A0A845QAI1"/>
<dbReference type="InterPro" id="IPR038731">
    <property type="entry name" value="RgtA/B/C-like"/>
</dbReference>
<gene>
    <name evidence="10" type="ORF">GTQ45_06840</name>
</gene>
<dbReference type="PANTHER" id="PTHR33908">
    <property type="entry name" value="MANNOSYLTRANSFERASE YKCB-RELATED"/>
    <property type="match status" value="1"/>
</dbReference>
<accession>A0A845QAI1</accession>
<feature type="transmembrane region" description="Helical" evidence="8">
    <location>
        <begin position="428"/>
        <end position="444"/>
    </location>
</feature>
<dbReference type="RefSeq" id="WP_160587424.1">
    <property type="nucleotide sequence ID" value="NZ_BMHN01000001.1"/>
</dbReference>
<feature type="transmembrane region" description="Helical" evidence="8">
    <location>
        <begin position="369"/>
        <end position="389"/>
    </location>
</feature>
<dbReference type="GO" id="GO:0005886">
    <property type="term" value="C:plasma membrane"/>
    <property type="evidence" value="ECO:0007669"/>
    <property type="project" value="UniProtKB-SubCell"/>
</dbReference>
<evidence type="ECO:0000313" key="11">
    <source>
        <dbReference type="Proteomes" id="UP000470384"/>
    </source>
</evidence>
<keyword evidence="3" id="KW-0328">Glycosyltransferase</keyword>
<evidence type="ECO:0000256" key="7">
    <source>
        <dbReference type="ARBA" id="ARBA00023136"/>
    </source>
</evidence>
<feature type="transmembrane region" description="Helical" evidence="8">
    <location>
        <begin position="180"/>
        <end position="199"/>
    </location>
</feature>
<dbReference type="GO" id="GO:0010041">
    <property type="term" value="P:response to iron(III) ion"/>
    <property type="evidence" value="ECO:0007669"/>
    <property type="project" value="TreeGrafter"/>
</dbReference>
<protein>
    <submittedName>
        <fullName evidence="10">Phospholipid carrier-dependent glycosyltransferase</fullName>
    </submittedName>
</protein>
<evidence type="ECO:0000256" key="3">
    <source>
        <dbReference type="ARBA" id="ARBA00022676"/>
    </source>
</evidence>
<feature type="domain" description="Glycosyltransferase RgtA/B/C/D-like" evidence="9">
    <location>
        <begin position="91"/>
        <end position="242"/>
    </location>
</feature>
<dbReference type="GO" id="GO:0016763">
    <property type="term" value="F:pentosyltransferase activity"/>
    <property type="evidence" value="ECO:0007669"/>
    <property type="project" value="TreeGrafter"/>
</dbReference>
<dbReference type="EMBL" id="WXYQ01000005">
    <property type="protein sequence ID" value="NBG95447.1"/>
    <property type="molecule type" value="Genomic_DNA"/>
</dbReference>
<feature type="transmembrane region" description="Helical" evidence="8">
    <location>
        <begin position="401"/>
        <end position="421"/>
    </location>
</feature>
<evidence type="ECO:0000256" key="6">
    <source>
        <dbReference type="ARBA" id="ARBA00022989"/>
    </source>
</evidence>
<reference evidence="10 11" key="1">
    <citation type="journal article" date="2016" name="Int. J. Syst. Evol. Microbiol.">
        <title>Pyruvatibacter mobilis gen. nov., sp. nov., a marine bacterium from the culture broth of Picochlorum sp. 122.</title>
        <authorList>
            <person name="Wang G."/>
            <person name="Tang M."/>
            <person name="Wu H."/>
            <person name="Dai S."/>
            <person name="Li T."/>
            <person name="Chen C."/>
            <person name="He H."/>
            <person name="Fan J."/>
            <person name="Xiang W."/>
            <person name="Li X."/>
        </authorList>
    </citation>
    <scope>NUCLEOTIDE SEQUENCE [LARGE SCALE GENOMIC DNA]</scope>
    <source>
        <strain evidence="10 11">GYP-11</strain>
    </source>
</reference>
<evidence type="ECO:0000259" key="9">
    <source>
        <dbReference type="Pfam" id="PF13231"/>
    </source>
</evidence>
<feature type="transmembrane region" description="Helical" evidence="8">
    <location>
        <begin position="334"/>
        <end position="357"/>
    </location>
</feature>
<keyword evidence="6 8" id="KW-1133">Transmembrane helix</keyword>
<dbReference type="GeneID" id="300655089"/>
<evidence type="ECO:0000256" key="5">
    <source>
        <dbReference type="ARBA" id="ARBA00022692"/>
    </source>
</evidence>
<feature type="transmembrane region" description="Helical" evidence="8">
    <location>
        <begin position="309"/>
        <end position="328"/>
    </location>
</feature>
<feature type="transmembrane region" description="Helical" evidence="8">
    <location>
        <begin position="231"/>
        <end position="256"/>
    </location>
</feature>
<dbReference type="GO" id="GO:0009103">
    <property type="term" value="P:lipopolysaccharide biosynthetic process"/>
    <property type="evidence" value="ECO:0007669"/>
    <property type="project" value="TreeGrafter"/>
</dbReference>
<feature type="transmembrane region" description="Helical" evidence="8">
    <location>
        <begin position="96"/>
        <end position="114"/>
    </location>
</feature>
<comment type="caution">
    <text evidence="10">The sequence shown here is derived from an EMBL/GenBank/DDBJ whole genome shotgun (WGS) entry which is preliminary data.</text>
</comment>
<keyword evidence="7 8" id="KW-0472">Membrane</keyword>
<keyword evidence="4 10" id="KW-0808">Transferase</keyword>
<evidence type="ECO:0000256" key="2">
    <source>
        <dbReference type="ARBA" id="ARBA00022475"/>
    </source>
</evidence>
<evidence type="ECO:0000256" key="4">
    <source>
        <dbReference type="ARBA" id="ARBA00022679"/>
    </source>
</evidence>
<feature type="transmembrane region" description="Helical" evidence="8">
    <location>
        <begin position="276"/>
        <end position="297"/>
    </location>
</feature>
<name>A0A845QAI1_9HYPH</name>
<feature type="transmembrane region" description="Helical" evidence="8">
    <location>
        <begin position="205"/>
        <end position="224"/>
    </location>
</feature>
<keyword evidence="2" id="KW-1003">Cell membrane</keyword>
<evidence type="ECO:0000256" key="8">
    <source>
        <dbReference type="SAM" id="Phobius"/>
    </source>
</evidence>
<dbReference type="Proteomes" id="UP000470384">
    <property type="component" value="Unassembled WGS sequence"/>
</dbReference>
<sequence length="560" mass="59243">MYFVPRIEKRPVLALVLLCLALYLPGLFTLPALDRDEARFAQATVQMHESGDYMVPHFQDDLRAKKPVAIYWMQAATSGVASALGLDTASGHPGIWAFRVPSFLAAILLSLATWRIGSAFYGNRAGLIAGALMATSVVLVAEANIAKTDAALAASIALAQLALARIWLARDPRRLDPGIGNALLFWVALAVGVLLKGPIAPMVSGLTVLGLMAASRSISWLALLRPVRGVILLLVLTLPWAVIAWTQTGGAFFGEAVGGDLLPKLAGGQERHGAPAGYYTLLLLLTFFPANMLLLPALARAWTARQSDAVMFCASWIIPNWIIFEAVPTKLPHYILPVYPAFAILVAAVMAAAFDAPDMLRSRLARVNVVVWCVLSLVLAAAVVALPVLLPEGTGMEPGPWPVVGAGIFVALAVRAASYAWRGNPSGMVLALAATGVAFSWALLEFARPRVEPLWVAERVAATLEREGLLGADVASAGFSEPSLVFALGTNTRLGNGTDAALALASGDADVALVEEREADLFETAAMAAGLTLEPVGSVDGLNYSRGDRVRLVIYRRSGG</sequence>
<comment type="subcellular location">
    <subcellularLocation>
        <location evidence="1">Cell membrane</location>
        <topology evidence="1">Multi-pass membrane protein</topology>
    </subcellularLocation>
</comment>
<organism evidence="10 11">
    <name type="scientific">Pyruvatibacter mobilis</name>
    <dbReference type="NCBI Taxonomy" id="1712261"/>
    <lineage>
        <taxon>Bacteria</taxon>
        <taxon>Pseudomonadati</taxon>
        <taxon>Pseudomonadota</taxon>
        <taxon>Alphaproteobacteria</taxon>
        <taxon>Hyphomicrobiales</taxon>
        <taxon>Parvibaculaceae</taxon>
        <taxon>Pyruvatibacter</taxon>
    </lineage>
</organism>
<keyword evidence="5 8" id="KW-0812">Transmembrane</keyword>